<keyword evidence="1" id="KW-0812">Transmembrane</keyword>
<dbReference type="EMBL" id="JBBLXS010000639">
    <property type="protein sequence ID" value="MEK0188490.1"/>
    <property type="molecule type" value="Genomic_DNA"/>
</dbReference>
<protein>
    <submittedName>
        <fullName evidence="2">Uncharacterized protein</fullName>
    </submittedName>
</protein>
<organism evidence="2 3">
    <name type="scientific">Microcoleus anatoxicus PTRS2</name>
    <dbReference type="NCBI Taxonomy" id="2705321"/>
    <lineage>
        <taxon>Bacteria</taxon>
        <taxon>Bacillati</taxon>
        <taxon>Cyanobacteriota</taxon>
        <taxon>Cyanophyceae</taxon>
        <taxon>Oscillatoriophycideae</taxon>
        <taxon>Oscillatoriales</taxon>
        <taxon>Microcoleaceae</taxon>
        <taxon>Microcoleus</taxon>
        <taxon>Microcoleus anatoxicus</taxon>
    </lineage>
</organism>
<dbReference type="Proteomes" id="UP001384579">
    <property type="component" value="Unassembled WGS sequence"/>
</dbReference>
<evidence type="ECO:0000313" key="3">
    <source>
        <dbReference type="Proteomes" id="UP001384579"/>
    </source>
</evidence>
<gene>
    <name evidence="2" type="ORF">WMG39_27135</name>
</gene>
<keyword evidence="1" id="KW-1133">Transmembrane helix</keyword>
<keyword evidence="1" id="KW-0472">Membrane</keyword>
<evidence type="ECO:0000313" key="2">
    <source>
        <dbReference type="EMBL" id="MEK0188490.1"/>
    </source>
</evidence>
<reference evidence="2 3" key="1">
    <citation type="journal article" date="2020" name="Harmful Algae">
        <title>Molecular and morphological characterization of a novel dihydroanatoxin-a producing Microcoleus species (cyanobacteria) from the Russian River, California, USA.</title>
        <authorList>
            <person name="Conklin K.Y."/>
            <person name="Stancheva R."/>
            <person name="Otten T.G."/>
            <person name="Fadness R."/>
            <person name="Boyer G.L."/>
            <person name="Read B."/>
            <person name="Zhang X."/>
            <person name="Sheath R.G."/>
        </authorList>
    </citation>
    <scope>NUCLEOTIDE SEQUENCE [LARGE SCALE GENOMIC DNA]</scope>
    <source>
        <strain evidence="2 3">PTRS2</strain>
    </source>
</reference>
<proteinExistence type="predicted"/>
<keyword evidence="3" id="KW-1185">Reference proteome</keyword>
<feature type="transmembrane region" description="Helical" evidence="1">
    <location>
        <begin position="154"/>
        <end position="175"/>
    </location>
</feature>
<comment type="caution">
    <text evidence="2">The sequence shown here is derived from an EMBL/GenBank/DDBJ whole genome shotgun (WGS) entry which is preliminary data.</text>
</comment>
<dbReference type="RefSeq" id="WP_340542117.1">
    <property type="nucleotide sequence ID" value="NZ_JBBLXS010000639.1"/>
</dbReference>
<sequence>MDKPIWKEIVEDSKSFEQVLLLSSKLISIDRRYLRDSRAIDRAYEASQTFTLKDWQRLHDMGISLWYKQYSSSSSSFDLEYFANELLPGYQQIVNLLLKKSTKMIQSQDIESLRNESLESWQAFIARLAYISHVEQQSGKRQKKKFKLDADSKFAILAIVALIFGISLAIFVSLVRR</sequence>
<name>A0ABU8YVK4_9CYAN</name>
<accession>A0ABU8YVK4</accession>
<evidence type="ECO:0000256" key="1">
    <source>
        <dbReference type="SAM" id="Phobius"/>
    </source>
</evidence>